<dbReference type="InterPro" id="IPR050483">
    <property type="entry name" value="CoA-transferase_III_domain"/>
</dbReference>
<dbReference type="AlphaFoldDB" id="A0A3P4AVV3"/>
<dbReference type="PANTHER" id="PTHR48207">
    <property type="entry name" value="SUCCINATE--HYDROXYMETHYLGLUTARATE COA-TRANSFERASE"/>
    <property type="match status" value="1"/>
</dbReference>
<evidence type="ECO:0000313" key="3">
    <source>
        <dbReference type="Proteomes" id="UP000277294"/>
    </source>
</evidence>
<name>A0A3P4AVV3_9BURK</name>
<organism evidence="2 3">
    <name type="scientific">Pigmentiphaga humi</name>
    <dbReference type="NCBI Taxonomy" id="2478468"/>
    <lineage>
        <taxon>Bacteria</taxon>
        <taxon>Pseudomonadati</taxon>
        <taxon>Pseudomonadota</taxon>
        <taxon>Betaproteobacteria</taxon>
        <taxon>Burkholderiales</taxon>
        <taxon>Alcaligenaceae</taxon>
        <taxon>Pigmentiphaga</taxon>
    </lineage>
</organism>
<keyword evidence="3" id="KW-1185">Reference proteome</keyword>
<protein>
    <submittedName>
        <fullName evidence="2">E-cinnamoyl-CoA:R-phenyllactate CoA transferase</fullName>
        <ecNumber evidence="2">2.8.3.17</ecNumber>
    </submittedName>
</protein>
<evidence type="ECO:0000256" key="1">
    <source>
        <dbReference type="ARBA" id="ARBA00022679"/>
    </source>
</evidence>
<dbReference type="EMBL" id="UWPJ01000005">
    <property type="protein sequence ID" value="VCU68179.1"/>
    <property type="molecule type" value="Genomic_DNA"/>
</dbReference>
<gene>
    <name evidence="2" type="primary">fldA_1</name>
    <name evidence="2" type="ORF">PIGHUM_00229</name>
</gene>
<dbReference type="Pfam" id="PF02515">
    <property type="entry name" value="CoA_transf_3"/>
    <property type="match status" value="1"/>
</dbReference>
<dbReference type="RefSeq" id="WP_124077413.1">
    <property type="nucleotide sequence ID" value="NZ_UWPJ01000005.1"/>
</dbReference>
<dbReference type="GO" id="GO:0043785">
    <property type="term" value="F:cinnamoyl-CoA:phenyllactate CoA-transferase activity"/>
    <property type="evidence" value="ECO:0007669"/>
    <property type="project" value="UniProtKB-EC"/>
</dbReference>
<dbReference type="Gene3D" id="3.40.50.10540">
    <property type="entry name" value="Crotonobetainyl-coa:carnitine coa-transferase, domain 1"/>
    <property type="match status" value="1"/>
</dbReference>
<keyword evidence="1 2" id="KW-0808">Transferase</keyword>
<dbReference type="InterPro" id="IPR023606">
    <property type="entry name" value="CoA-Trfase_III_dom_1_sf"/>
</dbReference>
<dbReference type="Gene3D" id="3.30.1540.10">
    <property type="entry name" value="formyl-coa transferase, domain 3"/>
    <property type="match status" value="1"/>
</dbReference>
<dbReference type="SUPFAM" id="SSF89796">
    <property type="entry name" value="CoA-transferase family III (CaiB/BaiF)"/>
    <property type="match status" value="1"/>
</dbReference>
<dbReference type="Proteomes" id="UP000277294">
    <property type="component" value="Unassembled WGS sequence"/>
</dbReference>
<accession>A0A3P4AVV3</accession>
<dbReference type="PANTHER" id="PTHR48207:SF4">
    <property type="entry name" value="BLL6097 PROTEIN"/>
    <property type="match status" value="1"/>
</dbReference>
<dbReference type="InterPro" id="IPR044855">
    <property type="entry name" value="CoA-Trfase_III_dom3_sf"/>
</dbReference>
<proteinExistence type="predicted"/>
<dbReference type="InterPro" id="IPR003673">
    <property type="entry name" value="CoA-Trfase_fam_III"/>
</dbReference>
<sequence length="411" mass="44720">MEATKTAEQGPLAGVRVVDLSTVVVGPACTLALADHGAEVIKVEAPDGDLMRQLGGGARHRGMTGKFMNFNRNKRSVCIDLKTEGGRAVLRRLLESADVFITNMRASALDKLGLDWESLRAVNPRLIHCLVLAFGRKGRYAGRPAYDTVIQSVSGVAGAFEASSGEPRFVPFVMTDHITGQIAAQAIGFALYRRTRTGVGESIEVPMFETMAAFVMREHMGNLTFDPPIGPVGDARILNADNRPVPTKDGYIAISPNTDAQAFAFFDAIGRPELKTDPRFCSVAARTANSLDYYSLRASALRDRTSAEWLEILERIDVPAMRYNTLESLLDDPHLEDAGFVSRVDHPSEGAIRQIGLPNAFSGGNRPETRPAPRLGEDTVAVLRECGFGQDEIDAALRDGIVHGVEREERQ</sequence>
<reference evidence="2 3" key="1">
    <citation type="submission" date="2018-10" db="EMBL/GenBank/DDBJ databases">
        <authorList>
            <person name="Criscuolo A."/>
        </authorList>
    </citation>
    <scope>NUCLEOTIDE SEQUENCE [LARGE SCALE GENOMIC DNA]</scope>
    <source>
        <strain evidence="2">DnA1</strain>
    </source>
</reference>
<dbReference type="EC" id="2.8.3.17" evidence="2"/>
<dbReference type="OrthoDB" id="5294844at2"/>
<evidence type="ECO:0000313" key="2">
    <source>
        <dbReference type="EMBL" id="VCU68179.1"/>
    </source>
</evidence>